<feature type="transmembrane region" description="Helical" evidence="5">
    <location>
        <begin position="244"/>
        <end position="264"/>
    </location>
</feature>
<dbReference type="GO" id="GO:0005506">
    <property type="term" value="F:iron ion binding"/>
    <property type="evidence" value="ECO:0007669"/>
    <property type="project" value="InterPro"/>
</dbReference>
<keyword evidence="4 5" id="KW-0472">Membrane</keyword>
<dbReference type="OMA" id="MTWSTLV"/>
<accession>A0A1R3S2Q9</accession>
<feature type="transmembrane region" description="Helical" evidence="5">
    <location>
        <begin position="101"/>
        <end position="122"/>
    </location>
</feature>
<keyword evidence="2 5" id="KW-0812">Transmembrane</keyword>
<feature type="domain" description="Fatty acid hydroxylase" evidence="6">
    <location>
        <begin position="154"/>
        <end position="291"/>
    </location>
</feature>
<organism evidence="7 8">
    <name type="scientific">Aspergillus carbonarius (strain ITEM 5010)</name>
    <dbReference type="NCBI Taxonomy" id="602072"/>
    <lineage>
        <taxon>Eukaryota</taxon>
        <taxon>Fungi</taxon>
        <taxon>Dikarya</taxon>
        <taxon>Ascomycota</taxon>
        <taxon>Pezizomycotina</taxon>
        <taxon>Eurotiomycetes</taxon>
        <taxon>Eurotiomycetidae</taxon>
        <taxon>Eurotiales</taxon>
        <taxon>Aspergillaceae</taxon>
        <taxon>Aspergillus</taxon>
        <taxon>Aspergillus subgen. Circumdati</taxon>
    </lineage>
</organism>
<dbReference type="STRING" id="602072.A0A1R3S2Q9"/>
<feature type="transmembrane region" description="Helical" evidence="5">
    <location>
        <begin position="56"/>
        <end position="80"/>
    </location>
</feature>
<name>A0A1R3S2Q9_ASPC5</name>
<evidence type="ECO:0000256" key="5">
    <source>
        <dbReference type="SAM" id="Phobius"/>
    </source>
</evidence>
<evidence type="ECO:0000256" key="1">
    <source>
        <dbReference type="ARBA" id="ARBA00004370"/>
    </source>
</evidence>
<evidence type="ECO:0000256" key="3">
    <source>
        <dbReference type="ARBA" id="ARBA00022989"/>
    </source>
</evidence>
<dbReference type="GO" id="GO:0008610">
    <property type="term" value="P:lipid biosynthetic process"/>
    <property type="evidence" value="ECO:0007669"/>
    <property type="project" value="InterPro"/>
</dbReference>
<dbReference type="AlphaFoldDB" id="A0A1R3S2Q9"/>
<dbReference type="OrthoDB" id="408954at2759"/>
<dbReference type="GO" id="GO:0016020">
    <property type="term" value="C:membrane"/>
    <property type="evidence" value="ECO:0007669"/>
    <property type="project" value="UniProtKB-SubCell"/>
</dbReference>
<keyword evidence="8" id="KW-1185">Reference proteome</keyword>
<dbReference type="InterPro" id="IPR006694">
    <property type="entry name" value="Fatty_acid_hydroxylase"/>
</dbReference>
<feature type="transmembrane region" description="Helical" evidence="5">
    <location>
        <begin position="219"/>
        <end position="238"/>
    </location>
</feature>
<dbReference type="GO" id="GO:0016491">
    <property type="term" value="F:oxidoreductase activity"/>
    <property type="evidence" value="ECO:0007669"/>
    <property type="project" value="InterPro"/>
</dbReference>
<evidence type="ECO:0000313" key="8">
    <source>
        <dbReference type="Proteomes" id="UP000188318"/>
    </source>
</evidence>
<dbReference type="InterPro" id="IPR050307">
    <property type="entry name" value="Sterol_Desaturase_Related"/>
</dbReference>
<reference evidence="8" key="1">
    <citation type="journal article" date="2017" name="Genome Biol.">
        <title>Comparative genomics reveals high biological diversity and specific adaptations in the industrially and medically important fungal genus Aspergillus.</title>
        <authorList>
            <person name="de Vries R.P."/>
            <person name="Riley R."/>
            <person name="Wiebenga A."/>
            <person name="Aguilar-Osorio G."/>
            <person name="Amillis S."/>
            <person name="Uchima C.A."/>
            <person name="Anderluh G."/>
            <person name="Asadollahi M."/>
            <person name="Askin M."/>
            <person name="Barry K."/>
            <person name="Battaglia E."/>
            <person name="Bayram O."/>
            <person name="Benocci T."/>
            <person name="Braus-Stromeyer S.A."/>
            <person name="Caldana C."/>
            <person name="Canovas D."/>
            <person name="Cerqueira G.C."/>
            <person name="Chen F."/>
            <person name="Chen W."/>
            <person name="Choi C."/>
            <person name="Clum A."/>
            <person name="Dos Santos R.A."/>
            <person name="Damasio A.R."/>
            <person name="Diallinas G."/>
            <person name="Emri T."/>
            <person name="Fekete E."/>
            <person name="Flipphi M."/>
            <person name="Freyberg S."/>
            <person name="Gallo A."/>
            <person name="Gournas C."/>
            <person name="Habgood R."/>
            <person name="Hainaut M."/>
            <person name="Harispe M.L."/>
            <person name="Henrissat B."/>
            <person name="Hilden K.S."/>
            <person name="Hope R."/>
            <person name="Hossain A."/>
            <person name="Karabika E."/>
            <person name="Karaffa L."/>
            <person name="Karanyi Z."/>
            <person name="Krasevec N."/>
            <person name="Kuo A."/>
            <person name="Kusch H."/>
            <person name="LaButti K."/>
            <person name="Lagendijk E.L."/>
            <person name="Lapidus A."/>
            <person name="Levasseur A."/>
            <person name="Lindquist E."/>
            <person name="Lipzen A."/>
            <person name="Logrieco A.F."/>
            <person name="MacCabe A."/>
            <person name="Maekelae M.R."/>
            <person name="Malavazi I."/>
            <person name="Melin P."/>
            <person name="Meyer V."/>
            <person name="Mielnichuk N."/>
            <person name="Miskei M."/>
            <person name="Molnar A.P."/>
            <person name="Mule G."/>
            <person name="Ngan C.Y."/>
            <person name="Orejas M."/>
            <person name="Orosz E."/>
            <person name="Ouedraogo J.P."/>
            <person name="Overkamp K.M."/>
            <person name="Park H.-S."/>
            <person name="Perrone G."/>
            <person name="Piumi F."/>
            <person name="Punt P.J."/>
            <person name="Ram A.F."/>
            <person name="Ramon A."/>
            <person name="Rauscher S."/>
            <person name="Record E."/>
            <person name="Riano-Pachon D.M."/>
            <person name="Robert V."/>
            <person name="Roehrig J."/>
            <person name="Ruller R."/>
            <person name="Salamov A."/>
            <person name="Salih N.S."/>
            <person name="Samson R.A."/>
            <person name="Sandor E."/>
            <person name="Sanguinetti M."/>
            <person name="Schuetze T."/>
            <person name="Sepcic K."/>
            <person name="Shelest E."/>
            <person name="Sherlock G."/>
            <person name="Sophianopoulou V."/>
            <person name="Squina F.M."/>
            <person name="Sun H."/>
            <person name="Susca A."/>
            <person name="Todd R.B."/>
            <person name="Tsang A."/>
            <person name="Unkles S.E."/>
            <person name="van de Wiele N."/>
            <person name="van Rossen-Uffink D."/>
            <person name="Oliveira J.V."/>
            <person name="Vesth T.C."/>
            <person name="Visser J."/>
            <person name="Yu J.-H."/>
            <person name="Zhou M."/>
            <person name="Andersen M.R."/>
            <person name="Archer D.B."/>
            <person name="Baker S.E."/>
            <person name="Benoit I."/>
            <person name="Brakhage A.A."/>
            <person name="Braus G.H."/>
            <person name="Fischer R."/>
            <person name="Frisvad J.C."/>
            <person name="Goldman G.H."/>
            <person name="Houbraken J."/>
            <person name="Oakley B."/>
            <person name="Pocsi I."/>
            <person name="Scazzocchio C."/>
            <person name="Seiboth B."/>
            <person name="vanKuyk P.A."/>
            <person name="Wortman J."/>
            <person name="Dyer P.S."/>
            <person name="Grigoriev I.V."/>
        </authorList>
    </citation>
    <scope>NUCLEOTIDE SEQUENCE [LARGE SCALE GENOMIC DNA]</scope>
    <source>
        <strain evidence="8">ITEM 5010</strain>
    </source>
</reference>
<dbReference type="Proteomes" id="UP000188318">
    <property type="component" value="Unassembled WGS sequence"/>
</dbReference>
<dbReference type="EMBL" id="KV907493">
    <property type="protein sequence ID" value="OOG00982.1"/>
    <property type="molecule type" value="Genomic_DNA"/>
</dbReference>
<keyword evidence="3 5" id="KW-1133">Transmembrane helix</keyword>
<comment type="subcellular location">
    <subcellularLocation>
        <location evidence="1">Membrane</location>
    </subcellularLocation>
</comment>
<dbReference type="Pfam" id="PF04116">
    <property type="entry name" value="FA_hydroxylase"/>
    <property type="match status" value="1"/>
</dbReference>
<dbReference type="PANTHER" id="PTHR11863">
    <property type="entry name" value="STEROL DESATURASE"/>
    <property type="match status" value="1"/>
</dbReference>
<evidence type="ECO:0000256" key="4">
    <source>
        <dbReference type="ARBA" id="ARBA00023136"/>
    </source>
</evidence>
<proteinExistence type="predicted"/>
<gene>
    <name evidence="7" type="ORF">ASPCADRAFT_125987</name>
</gene>
<evidence type="ECO:0000256" key="2">
    <source>
        <dbReference type="ARBA" id="ARBA00022692"/>
    </source>
</evidence>
<evidence type="ECO:0000259" key="6">
    <source>
        <dbReference type="Pfam" id="PF04116"/>
    </source>
</evidence>
<evidence type="ECO:0000313" key="7">
    <source>
        <dbReference type="EMBL" id="OOG00982.1"/>
    </source>
</evidence>
<dbReference type="VEuPathDB" id="FungiDB:ASPCADRAFT_125987"/>
<feature type="transmembrane region" description="Helical" evidence="5">
    <location>
        <begin position="142"/>
        <end position="159"/>
    </location>
</feature>
<protein>
    <recommendedName>
        <fullName evidence="6">Fatty acid hydroxylase domain-containing protein</fullName>
    </recommendedName>
</protein>
<sequence length="359" mass="41156">MASSILAFPVVLSFLVYSSPSYTTLNLIFFYMTWTTLILSHSPFKVEVVGTITVRLLFYVLPSALFFLFDILVPSAAVLLKAQGEQGLPTRSKRFRVRAQDFKVIGWALFNLSLSIIVQAVIESVRIGYFNTRSALKVSFSIPFLPWSIGLHLLYVLLLREIFAYCIHRFILHGTKYRITRYITTLHNTWYHALHAPYPATAHYDHPLPYFLRNTIPTLIPAVLFRLHMITYAIYLAIVSLEETLAYSGYSVLPMDFLLLGGIARRVDRHLLSWPEGNFGPWGILDWILQTTIADEGGEVEVVVSPKSSRAIWDGDGLARGRRYSLTEEEELQTRVHEALDEHAKRTQRKHKKKMRADH</sequence>